<feature type="domain" description="Phosphodiester glycosidase" evidence="4">
    <location>
        <begin position="130"/>
        <end position="298"/>
    </location>
</feature>
<keyword evidence="1" id="KW-0677">Repeat</keyword>
<dbReference type="SUPFAM" id="SSF101898">
    <property type="entry name" value="NHL repeat"/>
    <property type="match status" value="1"/>
</dbReference>
<dbReference type="AlphaFoldDB" id="A0A813SM36"/>
<dbReference type="CDD" id="cd05819">
    <property type="entry name" value="NHL"/>
    <property type="match status" value="1"/>
</dbReference>
<dbReference type="Pfam" id="PF09992">
    <property type="entry name" value="NAGPA"/>
    <property type="match status" value="1"/>
</dbReference>
<evidence type="ECO:0000256" key="3">
    <source>
        <dbReference type="SAM" id="SignalP"/>
    </source>
</evidence>
<evidence type="ECO:0000256" key="1">
    <source>
        <dbReference type="ARBA" id="ARBA00022737"/>
    </source>
</evidence>
<evidence type="ECO:0000313" key="6">
    <source>
        <dbReference type="Proteomes" id="UP000663860"/>
    </source>
</evidence>
<reference evidence="5" key="1">
    <citation type="submission" date="2021-02" db="EMBL/GenBank/DDBJ databases">
        <authorList>
            <person name="Nowell W R."/>
        </authorList>
    </citation>
    <scope>NUCLEOTIDE SEQUENCE</scope>
</reference>
<protein>
    <recommendedName>
        <fullName evidence="4">Phosphodiester glycosidase domain-containing protein</fullName>
    </recommendedName>
</protein>
<evidence type="ECO:0000313" key="5">
    <source>
        <dbReference type="EMBL" id="CAF0797052.1"/>
    </source>
</evidence>
<sequence>MIFAIYFILIITATVVCRDIEDILLNPYGRKTHGPQKSLDELRQQMIDLHYANNRNYFDNITYEIYNISQQDETSARYTKREIGININSQFINGRFYRLENPLKHFSILEPANGCNNGIVLTRQSAEQQKCIIATNAGFFNTKTGDCLGNVISNGKIVQKPGIHNANFGITKDNKFVIGYINISQIDNFDQLVGGVIWLVRNGLSYVNISETLEDMTTQETGSTFVTVRAGRVALGHDAAGRIMMLVMDGASAYNKGPNLHEMAQLMIELGAINAINLDGGGSSTAIENGSLVNYVSDSCPGSDIESSMSRSSSFNQPKFCPTAEWNPYGITFDNQTALGEVPDVLFIDTKNTFYTVNIEKKEILIWINNSINPDKIISADFCDSLSIFVTNNGDIYYDTGYPYDRVDKWISKTNTFVNVMNVSSSCYGLFIDINNTLYCSMNYDDKVIKRWLNDSEMISTTAAGTGTPGSASNELNGPEGIFVDLNFDLYVADCDNNRIQLFKHGELNGITIVGKGSSNNIISLSSPSGIVLDADKYLFIVDMGNHRIIRSGSNDIRCIIGCDGHGSQSNELRYPGTLSFDNYGNIFILDEVNDRVQKFDFLPNSCDNSSVVQSAYSSELTEKHSTYSRTGCDLSKYYYEVIQVNVDESRYYSLNSDSSIDTYGYIYRDEFYPSDPSINYILENDNSFGEYQFQLKTVLQSTIANILVVTTAYPNVTGKFSITVSGVNNASFERLSECLQ</sequence>
<name>A0A813SM36_9BILA</name>
<dbReference type="PROSITE" id="PS51125">
    <property type="entry name" value="NHL"/>
    <property type="match status" value="1"/>
</dbReference>
<feature type="chain" id="PRO_5032444594" description="Phosphodiester glycosidase domain-containing protein" evidence="3">
    <location>
        <begin position="18"/>
        <end position="741"/>
    </location>
</feature>
<accession>A0A813SM36</accession>
<evidence type="ECO:0000259" key="4">
    <source>
        <dbReference type="Pfam" id="PF09992"/>
    </source>
</evidence>
<proteinExistence type="predicted"/>
<gene>
    <name evidence="5" type="ORF">IZO911_LOCUS6722</name>
</gene>
<feature type="repeat" description="NHL" evidence="2">
    <location>
        <begin position="467"/>
        <end position="506"/>
    </location>
</feature>
<dbReference type="EMBL" id="CAJNOE010000042">
    <property type="protein sequence ID" value="CAF0797052.1"/>
    <property type="molecule type" value="Genomic_DNA"/>
</dbReference>
<keyword evidence="3" id="KW-0732">Signal</keyword>
<feature type="signal peptide" evidence="3">
    <location>
        <begin position="1"/>
        <end position="17"/>
    </location>
</feature>
<dbReference type="GO" id="GO:0033299">
    <property type="term" value="P:secretion of lysosomal enzymes"/>
    <property type="evidence" value="ECO:0007669"/>
    <property type="project" value="TreeGrafter"/>
</dbReference>
<dbReference type="InterPro" id="IPR011042">
    <property type="entry name" value="6-blade_b-propeller_TolB-like"/>
</dbReference>
<dbReference type="PANTHER" id="PTHR40446">
    <property type="entry name" value="N-ACETYLGLUCOSAMINE-1-PHOSPHODIESTER ALPHA-N-ACETYLGLUCOSAMINIDASE"/>
    <property type="match status" value="1"/>
</dbReference>
<dbReference type="Proteomes" id="UP000663860">
    <property type="component" value="Unassembled WGS sequence"/>
</dbReference>
<dbReference type="InterPro" id="IPR001258">
    <property type="entry name" value="NHL_repeat"/>
</dbReference>
<dbReference type="PANTHER" id="PTHR40446:SF2">
    <property type="entry name" value="N-ACETYLGLUCOSAMINE-1-PHOSPHODIESTER ALPHA-N-ACETYLGLUCOSAMINIDASE"/>
    <property type="match status" value="1"/>
</dbReference>
<organism evidence="5 6">
    <name type="scientific">Adineta steineri</name>
    <dbReference type="NCBI Taxonomy" id="433720"/>
    <lineage>
        <taxon>Eukaryota</taxon>
        <taxon>Metazoa</taxon>
        <taxon>Spiralia</taxon>
        <taxon>Gnathifera</taxon>
        <taxon>Rotifera</taxon>
        <taxon>Eurotatoria</taxon>
        <taxon>Bdelloidea</taxon>
        <taxon>Adinetida</taxon>
        <taxon>Adinetidae</taxon>
        <taxon>Adineta</taxon>
    </lineage>
</organism>
<dbReference type="Gene3D" id="2.120.10.30">
    <property type="entry name" value="TolB, C-terminal domain"/>
    <property type="match status" value="1"/>
</dbReference>
<dbReference type="InterPro" id="IPR018711">
    <property type="entry name" value="NAGPA"/>
</dbReference>
<comment type="caution">
    <text evidence="5">The sequence shown here is derived from an EMBL/GenBank/DDBJ whole genome shotgun (WGS) entry which is preliminary data.</text>
</comment>
<evidence type="ECO:0000256" key="2">
    <source>
        <dbReference type="PROSITE-ProRule" id="PRU00504"/>
    </source>
</evidence>